<evidence type="ECO:0000256" key="3">
    <source>
        <dbReference type="ARBA" id="ARBA00022692"/>
    </source>
</evidence>
<dbReference type="OrthoDB" id="9990906at2759"/>
<proteinExistence type="inferred from homology"/>
<feature type="transmembrane region" description="Helical" evidence="11">
    <location>
        <begin position="420"/>
        <end position="440"/>
    </location>
</feature>
<feature type="compositionally biased region" description="Polar residues" evidence="10">
    <location>
        <begin position="344"/>
        <end position="354"/>
    </location>
</feature>
<keyword evidence="8 9" id="KW-0807">Transducer</keyword>
<feature type="region of interest" description="Disordered" evidence="10">
    <location>
        <begin position="310"/>
        <end position="361"/>
    </location>
</feature>
<comment type="subcellular location">
    <subcellularLocation>
        <location evidence="1">Membrane</location>
        <topology evidence="1">Multi-pass membrane protein</topology>
    </subcellularLocation>
</comment>
<dbReference type="PROSITE" id="PS50262">
    <property type="entry name" value="G_PROTEIN_RECEP_F1_2"/>
    <property type="match status" value="1"/>
</dbReference>
<evidence type="ECO:0000256" key="2">
    <source>
        <dbReference type="ARBA" id="ARBA00010663"/>
    </source>
</evidence>
<dbReference type="PROSITE" id="PS00237">
    <property type="entry name" value="G_PROTEIN_RECEP_F1_1"/>
    <property type="match status" value="1"/>
</dbReference>
<evidence type="ECO:0000256" key="1">
    <source>
        <dbReference type="ARBA" id="ARBA00004141"/>
    </source>
</evidence>
<dbReference type="InParanoid" id="A0A6L2PRV3"/>
<dbReference type="Pfam" id="PF00001">
    <property type="entry name" value="7tm_1"/>
    <property type="match status" value="1"/>
</dbReference>
<dbReference type="AlphaFoldDB" id="A0A6L2PRV3"/>
<sequence>MPKPNELEGSSSLRLRDFLGELLHHINKGRFLSLDNSTNQYGAILLRGLLTYNMTLPNNSRMDNISDYEQDAEVDGASDDCSPFIILDFFHLYYIPAIILTGLVGNLLSCVVFLNTHLKMRSSSYYLAALSVADFGFLATLLLVWLNSSVGVQVFNKEGWCQALVYVSSVCSFLSVWLIVAFTVERFIAIQYPLHRPRMCTVARAKAIVGGLAVVALVSHLYSFVTAGIVKQHDGSEICDMLEECREIMRIINIIDSLVTLIIPLILIVVMNAMIARNLLKFRKRFGPNQETATPREEMSMERSDINLNQINSSSSSNRKHSQQSCHSSKSNNSKQAPPKNNHPESVTPSNGIQVRSSSRSTVSTRAQQNITKMLLLISTVFVLLNLPSYAIRIYVFIFFSLWQQQIPTSLWCLQQYFMFLYYTNFSINFLLYSVWGVTFRRCMFQLIRKYLKSLSRYDCNPQRYI</sequence>
<keyword evidence="14" id="KW-1185">Reference proteome</keyword>
<keyword evidence="5 9" id="KW-0297">G-protein coupled receptor</keyword>
<evidence type="ECO:0000256" key="8">
    <source>
        <dbReference type="ARBA" id="ARBA00023224"/>
    </source>
</evidence>
<dbReference type="InterPro" id="IPR000276">
    <property type="entry name" value="GPCR_Rhodpsn"/>
</dbReference>
<keyword evidence="7 9" id="KW-0675">Receptor</keyword>
<keyword evidence="6 11" id="KW-0472">Membrane</keyword>
<evidence type="ECO:0000256" key="5">
    <source>
        <dbReference type="ARBA" id="ARBA00023040"/>
    </source>
</evidence>
<evidence type="ECO:0000313" key="13">
    <source>
        <dbReference type="EMBL" id="GFG33902.1"/>
    </source>
</evidence>
<dbReference type="InterPro" id="IPR017452">
    <property type="entry name" value="GPCR_Rhodpsn_7TM"/>
</dbReference>
<dbReference type="PANTHER" id="PTHR24243">
    <property type="entry name" value="G-PROTEIN COUPLED RECEPTOR"/>
    <property type="match status" value="1"/>
</dbReference>
<keyword evidence="4 11" id="KW-1133">Transmembrane helix</keyword>
<reference evidence="14" key="1">
    <citation type="submission" date="2020-01" db="EMBL/GenBank/DDBJ databases">
        <title>Draft genome sequence of the Termite Coptotermes fromosanus.</title>
        <authorList>
            <person name="Itakura S."/>
            <person name="Yosikawa Y."/>
            <person name="Umezawa K."/>
        </authorList>
    </citation>
    <scope>NUCLEOTIDE SEQUENCE [LARGE SCALE GENOMIC DNA]</scope>
</reference>
<evidence type="ECO:0000256" key="10">
    <source>
        <dbReference type="SAM" id="MobiDB-lite"/>
    </source>
</evidence>
<dbReference type="PRINTS" id="PR00237">
    <property type="entry name" value="GPCRRHODOPSN"/>
</dbReference>
<feature type="compositionally biased region" description="Low complexity" evidence="10">
    <location>
        <begin position="310"/>
        <end position="336"/>
    </location>
</feature>
<evidence type="ECO:0000256" key="9">
    <source>
        <dbReference type="RuleBase" id="RU000688"/>
    </source>
</evidence>
<dbReference type="EMBL" id="BLKM01000460">
    <property type="protein sequence ID" value="GFG33902.1"/>
    <property type="molecule type" value="Genomic_DNA"/>
</dbReference>
<dbReference type="GO" id="GO:0004930">
    <property type="term" value="F:G protein-coupled receptor activity"/>
    <property type="evidence" value="ECO:0007669"/>
    <property type="project" value="UniProtKB-KW"/>
</dbReference>
<evidence type="ECO:0000256" key="6">
    <source>
        <dbReference type="ARBA" id="ARBA00023136"/>
    </source>
</evidence>
<feature type="transmembrane region" description="Helical" evidence="11">
    <location>
        <begin position="126"/>
        <end position="146"/>
    </location>
</feature>
<dbReference type="FunCoup" id="A0A6L2PRV3">
    <property type="interactions" value="17"/>
</dbReference>
<evidence type="ECO:0000256" key="7">
    <source>
        <dbReference type="ARBA" id="ARBA00023170"/>
    </source>
</evidence>
<keyword evidence="3 9" id="KW-0812">Transmembrane</keyword>
<dbReference type="SUPFAM" id="SSF81321">
    <property type="entry name" value="Family A G protein-coupled receptor-like"/>
    <property type="match status" value="1"/>
</dbReference>
<feature type="transmembrane region" description="Helical" evidence="11">
    <location>
        <begin position="166"/>
        <end position="188"/>
    </location>
</feature>
<dbReference type="Gene3D" id="1.20.1070.10">
    <property type="entry name" value="Rhodopsin 7-helix transmembrane proteins"/>
    <property type="match status" value="1"/>
</dbReference>
<comment type="caution">
    <text evidence="13">The sequence shown here is derived from an EMBL/GenBank/DDBJ whole genome shotgun (WGS) entry which is preliminary data.</text>
</comment>
<comment type="similarity">
    <text evidence="2 9">Belongs to the G-protein coupled receptor 1 family.</text>
</comment>
<organism evidence="13 14">
    <name type="scientific">Coptotermes formosanus</name>
    <name type="common">Formosan subterranean termite</name>
    <dbReference type="NCBI Taxonomy" id="36987"/>
    <lineage>
        <taxon>Eukaryota</taxon>
        <taxon>Metazoa</taxon>
        <taxon>Ecdysozoa</taxon>
        <taxon>Arthropoda</taxon>
        <taxon>Hexapoda</taxon>
        <taxon>Insecta</taxon>
        <taxon>Pterygota</taxon>
        <taxon>Neoptera</taxon>
        <taxon>Polyneoptera</taxon>
        <taxon>Dictyoptera</taxon>
        <taxon>Blattodea</taxon>
        <taxon>Blattoidea</taxon>
        <taxon>Termitoidae</taxon>
        <taxon>Rhinotermitidae</taxon>
        <taxon>Coptotermes</taxon>
    </lineage>
</organism>
<evidence type="ECO:0000256" key="11">
    <source>
        <dbReference type="SAM" id="Phobius"/>
    </source>
</evidence>
<feature type="domain" description="G-protein coupled receptors family 1 profile" evidence="12">
    <location>
        <begin position="105"/>
        <end position="433"/>
    </location>
</feature>
<name>A0A6L2PRV3_COPFO</name>
<evidence type="ECO:0000259" key="12">
    <source>
        <dbReference type="PROSITE" id="PS50262"/>
    </source>
</evidence>
<accession>A0A6L2PRV3</accession>
<feature type="transmembrane region" description="Helical" evidence="11">
    <location>
        <begin position="374"/>
        <end position="400"/>
    </location>
</feature>
<protein>
    <recommendedName>
        <fullName evidence="12">G-protein coupled receptors family 1 profile domain-containing protein</fullName>
    </recommendedName>
</protein>
<evidence type="ECO:0000313" key="14">
    <source>
        <dbReference type="Proteomes" id="UP000502823"/>
    </source>
</evidence>
<feature type="transmembrane region" description="Helical" evidence="11">
    <location>
        <begin position="92"/>
        <end position="114"/>
    </location>
</feature>
<dbReference type="PANTHER" id="PTHR24243:SF230">
    <property type="entry name" value="G-PROTEIN COUPLED RECEPTORS FAMILY 1 PROFILE DOMAIN-CONTAINING PROTEIN"/>
    <property type="match status" value="1"/>
</dbReference>
<evidence type="ECO:0000256" key="4">
    <source>
        <dbReference type="ARBA" id="ARBA00022989"/>
    </source>
</evidence>
<feature type="transmembrane region" description="Helical" evidence="11">
    <location>
        <begin position="208"/>
        <end position="230"/>
    </location>
</feature>
<gene>
    <name evidence="13" type="ORF">Cfor_07149</name>
</gene>
<dbReference type="CDD" id="cd14978">
    <property type="entry name" value="7tmA_FMRFamide_R-like"/>
    <property type="match status" value="1"/>
</dbReference>
<dbReference type="GO" id="GO:0005886">
    <property type="term" value="C:plasma membrane"/>
    <property type="evidence" value="ECO:0007669"/>
    <property type="project" value="TreeGrafter"/>
</dbReference>
<dbReference type="Proteomes" id="UP000502823">
    <property type="component" value="Unassembled WGS sequence"/>
</dbReference>
<feature type="transmembrane region" description="Helical" evidence="11">
    <location>
        <begin position="250"/>
        <end position="275"/>
    </location>
</feature>